<keyword evidence="1" id="KW-0732">Signal</keyword>
<comment type="caution">
    <text evidence="2">The sequence shown here is derived from an EMBL/GenBank/DDBJ whole genome shotgun (WGS) entry which is preliminary data.</text>
</comment>
<name>A0ABQ7CM99_BRACR</name>
<feature type="chain" id="PRO_5045396605" evidence="1">
    <location>
        <begin position="22"/>
        <end position="109"/>
    </location>
</feature>
<keyword evidence="3" id="KW-1185">Reference proteome</keyword>
<protein>
    <submittedName>
        <fullName evidence="2">Uncharacterized protein</fullName>
    </submittedName>
</protein>
<dbReference type="EMBL" id="QGKV02000832">
    <property type="protein sequence ID" value="KAF3552513.1"/>
    <property type="molecule type" value="Genomic_DNA"/>
</dbReference>
<evidence type="ECO:0000313" key="2">
    <source>
        <dbReference type="EMBL" id="KAF3552513.1"/>
    </source>
</evidence>
<evidence type="ECO:0000313" key="3">
    <source>
        <dbReference type="Proteomes" id="UP000266723"/>
    </source>
</evidence>
<evidence type="ECO:0000256" key="1">
    <source>
        <dbReference type="SAM" id="SignalP"/>
    </source>
</evidence>
<dbReference type="Proteomes" id="UP000266723">
    <property type="component" value="Unassembled WGS sequence"/>
</dbReference>
<feature type="signal peptide" evidence="1">
    <location>
        <begin position="1"/>
        <end position="21"/>
    </location>
</feature>
<organism evidence="2 3">
    <name type="scientific">Brassica cretica</name>
    <name type="common">Mustard</name>
    <dbReference type="NCBI Taxonomy" id="69181"/>
    <lineage>
        <taxon>Eukaryota</taxon>
        <taxon>Viridiplantae</taxon>
        <taxon>Streptophyta</taxon>
        <taxon>Embryophyta</taxon>
        <taxon>Tracheophyta</taxon>
        <taxon>Spermatophyta</taxon>
        <taxon>Magnoliopsida</taxon>
        <taxon>eudicotyledons</taxon>
        <taxon>Gunneridae</taxon>
        <taxon>Pentapetalae</taxon>
        <taxon>rosids</taxon>
        <taxon>malvids</taxon>
        <taxon>Brassicales</taxon>
        <taxon>Brassicaceae</taxon>
        <taxon>Brassiceae</taxon>
        <taxon>Brassica</taxon>
    </lineage>
</organism>
<accession>A0ABQ7CM99</accession>
<proteinExistence type="predicted"/>
<sequence>MRAGWSRVISLSNLLLIPTFPFPCAVGPTAAQGYTCIDTMEGIRRNDLLSIWELHNLASQIKEHSEVILPNESGDVGLTASSSGPSVLGAKNGEICASAIPHENADALK</sequence>
<gene>
    <name evidence="2" type="ORF">DY000_02007444</name>
</gene>
<reference evidence="2 3" key="1">
    <citation type="journal article" date="2020" name="BMC Genomics">
        <title>Intraspecific diversification of the crop wild relative Brassica cretica Lam. using demographic model selection.</title>
        <authorList>
            <person name="Kioukis A."/>
            <person name="Michalopoulou V.A."/>
            <person name="Briers L."/>
            <person name="Pirintsos S."/>
            <person name="Studholme D.J."/>
            <person name="Pavlidis P."/>
            <person name="Sarris P.F."/>
        </authorList>
    </citation>
    <scope>NUCLEOTIDE SEQUENCE [LARGE SCALE GENOMIC DNA]</scope>
    <source>
        <strain evidence="3">cv. PFS-1207/04</strain>
    </source>
</reference>